<organism evidence="7 8">
    <name type="scientific">Chlorobium limicola</name>
    <dbReference type="NCBI Taxonomy" id="1092"/>
    <lineage>
        <taxon>Bacteria</taxon>
        <taxon>Pseudomonadati</taxon>
        <taxon>Chlorobiota</taxon>
        <taxon>Chlorobiia</taxon>
        <taxon>Chlorobiales</taxon>
        <taxon>Chlorobiaceae</taxon>
        <taxon>Chlorobium/Pelodictyon group</taxon>
        <taxon>Chlorobium</taxon>
    </lineage>
</organism>
<comment type="similarity">
    <text evidence="1 6">Belongs to the methyltransferase superfamily. RsmH family.</text>
</comment>
<evidence type="ECO:0000256" key="5">
    <source>
        <dbReference type="ARBA" id="ARBA00022691"/>
    </source>
</evidence>
<keyword evidence="2 6" id="KW-0698">rRNA processing</keyword>
<keyword evidence="4 6" id="KW-0808">Transferase</keyword>
<keyword evidence="6" id="KW-0963">Cytoplasm</keyword>
<dbReference type="EMBL" id="LMBR01000114">
    <property type="protein sequence ID" value="KUL29909.1"/>
    <property type="molecule type" value="Genomic_DNA"/>
</dbReference>
<evidence type="ECO:0000256" key="1">
    <source>
        <dbReference type="ARBA" id="ARBA00010396"/>
    </source>
</evidence>
<comment type="catalytic activity">
    <reaction evidence="6">
        <text>cytidine(1402) in 16S rRNA + S-adenosyl-L-methionine = N(4)-methylcytidine(1402) in 16S rRNA + S-adenosyl-L-homocysteine + H(+)</text>
        <dbReference type="Rhea" id="RHEA:42928"/>
        <dbReference type="Rhea" id="RHEA-COMP:10286"/>
        <dbReference type="Rhea" id="RHEA-COMP:10287"/>
        <dbReference type="ChEBI" id="CHEBI:15378"/>
        <dbReference type="ChEBI" id="CHEBI:57856"/>
        <dbReference type="ChEBI" id="CHEBI:59789"/>
        <dbReference type="ChEBI" id="CHEBI:74506"/>
        <dbReference type="ChEBI" id="CHEBI:82748"/>
        <dbReference type="EC" id="2.1.1.199"/>
    </reaction>
</comment>
<accession>A0A101JN28</accession>
<evidence type="ECO:0000256" key="3">
    <source>
        <dbReference type="ARBA" id="ARBA00022603"/>
    </source>
</evidence>
<dbReference type="InterPro" id="IPR023397">
    <property type="entry name" value="SAM-dep_MeTrfase_MraW_recog"/>
</dbReference>
<dbReference type="OrthoDB" id="9806637at2"/>
<dbReference type="EC" id="2.1.1.199" evidence="6"/>
<reference evidence="7 8" key="1">
    <citation type="submission" date="2015-10" db="EMBL/GenBank/DDBJ databases">
        <title>Draft Genome Sequence of Chlorobium limicola strain Frasassi Growing under Artificial Lighting in the Frasassi Cave System.</title>
        <authorList>
            <person name="Mansor M."/>
            <person name="Macalady J."/>
        </authorList>
    </citation>
    <scope>NUCLEOTIDE SEQUENCE [LARGE SCALE GENOMIC DNA]</scope>
    <source>
        <strain evidence="7 8">Frasassi</strain>
    </source>
</reference>
<keyword evidence="3 6" id="KW-0489">Methyltransferase</keyword>
<proteinExistence type="inferred from homology"/>
<feature type="binding site" evidence="6">
    <location>
        <begin position="34"/>
        <end position="36"/>
    </location>
    <ligand>
        <name>S-adenosyl-L-methionine</name>
        <dbReference type="ChEBI" id="CHEBI:59789"/>
    </ligand>
</feature>
<dbReference type="Proteomes" id="UP000053937">
    <property type="component" value="Unassembled WGS sequence"/>
</dbReference>
<dbReference type="RefSeq" id="WP_059138895.1">
    <property type="nucleotide sequence ID" value="NZ_LMBR01000114.1"/>
</dbReference>
<dbReference type="NCBIfam" id="TIGR00006">
    <property type="entry name" value="16S rRNA (cytosine(1402)-N(4))-methyltransferase RsmH"/>
    <property type="match status" value="1"/>
</dbReference>
<sequence>MGIGSYHEPVLAAEVLELLVRMPGVYVDGTLGGGGHSLAILEALERKGFLADSFLIGIDQDDHALQAASGKLSGFSGNSAIVKGNFSGMAAIVRKICGERNFTGSVAGILLDLGVSSAQIDTPERGFSYMRHGPLDMRMDPAAETTAADLINTMSERDLVTLFFRYGEEPRSRSIVRGIIDYREKHGPLLRTEELAGIIRTREARPDRAIKTLSRVFQALRIEVNRELEVLEQVLADGASMLSAQGRLAVISYHSLEDRMVKSFFTVQSSSDWGPRGVGLTEPLKKAEFAVVTRKPVASGQQELSLNPRSRSAKLRVLEKLA</sequence>
<evidence type="ECO:0000256" key="2">
    <source>
        <dbReference type="ARBA" id="ARBA00022552"/>
    </source>
</evidence>
<feature type="binding site" evidence="6">
    <location>
        <position position="59"/>
    </location>
    <ligand>
        <name>S-adenosyl-L-methionine</name>
        <dbReference type="ChEBI" id="CHEBI:59789"/>
    </ligand>
</feature>
<dbReference type="PANTHER" id="PTHR11265:SF0">
    <property type="entry name" value="12S RRNA N4-METHYLCYTIDINE METHYLTRANSFERASE"/>
    <property type="match status" value="1"/>
</dbReference>
<feature type="binding site" evidence="6">
    <location>
        <position position="112"/>
    </location>
    <ligand>
        <name>S-adenosyl-L-methionine</name>
        <dbReference type="ChEBI" id="CHEBI:59789"/>
    </ligand>
</feature>
<evidence type="ECO:0000313" key="8">
    <source>
        <dbReference type="Proteomes" id="UP000053937"/>
    </source>
</evidence>
<name>A0A101JN28_CHLLI</name>
<evidence type="ECO:0000313" key="7">
    <source>
        <dbReference type="EMBL" id="KUL29909.1"/>
    </source>
</evidence>
<comment type="function">
    <text evidence="6">Specifically methylates the N4 position of cytidine in position 1402 (C1402) of 16S rRNA.</text>
</comment>
<evidence type="ECO:0000256" key="6">
    <source>
        <dbReference type="HAMAP-Rule" id="MF_01007"/>
    </source>
</evidence>
<comment type="caution">
    <text evidence="7">The sequence shown here is derived from an EMBL/GenBank/DDBJ whole genome shotgun (WGS) entry which is preliminary data.</text>
</comment>
<dbReference type="Gene3D" id="3.40.50.150">
    <property type="entry name" value="Vaccinia Virus protein VP39"/>
    <property type="match status" value="1"/>
</dbReference>
<protein>
    <recommendedName>
        <fullName evidence="6">Ribosomal RNA small subunit methyltransferase H</fullName>
        <ecNumber evidence="6">2.1.1.199</ecNumber>
    </recommendedName>
    <alternativeName>
        <fullName evidence="6">16S rRNA m(4)C1402 methyltransferase</fullName>
    </alternativeName>
    <alternativeName>
        <fullName evidence="6">rRNA (cytosine-N(4)-)-methyltransferase RsmH</fullName>
    </alternativeName>
</protein>
<keyword evidence="8" id="KW-1185">Reference proteome</keyword>
<feature type="binding site" evidence="6">
    <location>
        <position position="86"/>
    </location>
    <ligand>
        <name>S-adenosyl-L-methionine</name>
        <dbReference type="ChEBI" id="CHEBI:59789"/>
    </ligand>
</feature>
<dbReference type="GO" id="GO:0070475">
    <property type="term" value="P:rRNA base methylation"/>
    <property type="evidence" value="ECO:0007669"/>
    <property type="project" value="UniProtKB-UniRule"/>
</dbReference>
<dbReference type="HAMAP" id="MF_01007">
    <property type="entry name" value="16SrRNA_methyltr_H"/>
    <property type="match status" value="1"/>
</dbReference>
<keyword evidence="5 6" id="KW-0949">S-adenosyl-L-methionine</keyword>
<gene>
    <name evidence="6" type="primary">rsmH</name>
    <name evidence="7" type="ORF">ASB62_05030</name>
</gene>
<dbReference type="SUPFAM" id="SSF81799">
    <property type="entry name" value="Putative methyltransferase TM0872, insert domain"/>
    <property type="match status" value="1"/>
</dbReference>
<dbReference type="InterPro" id="IPR029063">
    <property type="entry name" value="SAM-dependent_MTases_sf"/>
</dbReference>
<dbReference type="SUPFAM" id="SSF53335">
    <property type="entry name" value="S-adenosyl-L-methionine-dependent methyltransferases"/>
    <property type="match status" value="1"/>
</dbReference>
<dbReference type="Pfam" id="PF01795">
    <property type="entry name" value="Methyltransf_5"/>
    <property type="match status" value="1"/>
</dbReference>
<dbReference type="PANTHER" id="PTHR11265">
    <property type="entry name" value="S-ADENOSYL-METHYLTRANSFERASE MRAW"/>
    <property type="match status" value="1"/>
</dbReference>
<evidence type="ECO:0000256" key="4">
    <source>
        <dbReference type="ARBA" id="ARBA00022679"/>
    </source>
</evidence>
<dbReference type="InterPro" id="IPR002903">
    <property type="entry name" value="RsmH"/>
</dbReference>
<comment type="subcellular location">
    <subcellularLocation>
        <location evidence="6">Cytoplasm</location>
    </subcellularLocation>
</comment>
<dbReference type="PIRSF" id="PIRSF004486">
    <property type="entry name" value="MraW"/>
    <property type="match status" value="1"/>
</dbReference>
<dbReference type="GO" id="GO:0005737">
    <property type="term" value="C:cytoplasm"/>
    <property type="evidence" value="ECO:0007669"/>
    <property type="project" value="UniProtKB-SubCell"/>
</dbReference>
<dbReference type="AlphaFoldDB" id="A0A101JN28"/>
<dbReference type="GO" id="GO:0071424">
    <property type="term" value="F:rRNA (cytosine-N4-)-methyltransferase activity"/>
    <property type="evidence" value="ECO:0007669"/>
    <property type="project" value="UniProtKB-UniRule"/>
</dbReference>
<dbReference type="Gene3D" id="1.10.150.170">
    <property type="entry name" value="Putative methyltransferase TM0872, insert domain"/>
    <property type="match status" value="1"/>
</dbReference>
<feature type="binding site" evidence="6">
    <location>
        <position position="119"/>
    </location>
    <ligand>
        <name>S-adenosyl-L-methionine</name>
        <dbReference type="ChEBI" id="CHEBI:59789"/>
    </ligand>
</feature>